<name>A0AAW1IC54_POPJA</name>
<accession>A0AAW1IC54</accession>
<gene>
    <name evidence="2" type="ORF">QE152_g36914</name>
</gene>
<evidence type="ECO:0000313" key="2">
    <source>
        <dbReference type="EMBL" id="KAK9686821.1"/>
    </source>
</evidence>
<dbReference type="AlphaFoldDB" id="A0AAW1IC54"/>
<sequence length="84" mass="9268">MKLNVVLVIISLCISGILSTPTGGELESIRARRATSFVCSTCPFVCQIWWSLSSWYMCLYTPARTSETGTLPYTCSPPLKTLIC</sequence>
<protein>
    <submittedName>
        <fullName evidence="2">Uncharacterized protein</fullName>
    </submittedName>
</protein>
<comment type="caution">
    <text evidence="2">The sequence shown here is derived from an EMBL/GenBank/DDBJ whole genome shotgun (WGS) entry which is preliminary data.</text>
</comment>
<evidence type="ECO:0000313" key="3">
    <source>
        <dbReference type="Proteomes" id="UP001458880"/>
    </source>
</evidence>
<organism evidence="2 3">
    <name type="scientific">Popillia japonica</name>
    <name type="common">Japanese beetle</name>
    <dbReference type="NCBI Taxonomy" id="7064"/>
    <lineage>
        <taxon>Eukaryota</taxon>
        <taxon>Metazoa</taxon>
        <taxon>Ecdysozoa</taxon>
        <taxon>Arthropoda</taxon>
        <taxon>Hexapoda</taxon>
        <taxon>Insecta</taxon>
        <taxon>Pterygota</taxon>
        <taxon>Neoptera</taxon>
        <taxon>Endopterygota</taxon>
        <taxon>Coleoptera</taxon>
        <taxon>Polyphaga</taxon>
        <taxon>Scarabaeiformia</taxon>
        <taxon>Scarabaeidae</taxon>
        <taxon>Rutelinae</taxon>
        <taxon>Popillia</taxon>
    </lineage>
</organism>
<keyword evidence="1" id="KW-0732">Signal</keyword>
<proteinExistence type="predicted"/>
<reference evidence="2 3" key="1">
    <citation type="journal article" date="2024" name="BMC Genomics">
        <title>De novo assembly and annotation of Popillia japonica's genome with initial clues to its potential as an invasive pest.</title>
        <authorList>
            <person name="Cucini C."/>
            <person name="Boschi S."/>
            <person name="Funari R."/>
            <person name="Cardaioli E."/>
            <person name="Iannotti N."/>
            <person name="Marturano G."/>
            <person name="Paoli F."/>
            <person name="Bruttini M."/>
            <person name="Carapelli A."/>
            <person name="Frati F."/>
            <person name="Nardi F."/>
        </authorList>
    </citation>
    <scope>NUCLEOTIDE SEQUENCE [LARGE SCALE GENOMIC DNA]</scope>
    <source>
        <strain evidence="2">DMR45628</strain>
    </source>
</reference>
<feature type="chain" id="PRO_5044013429" evidence="1">
    <location>
        <begin position="20"/>
        <end position="84"/>
    </location>
</feature>
<keyword evidence="3" id="KW-1185">Reference proteome</keyword>
<evidence type="ECO:0000256" key="1">
    <source>
        <dbReference type="SAM" id="SignalP"/>
    </source>
</evidence>
<dbReference type="EMBL" id="JASPKY010000683">
    <property type="protein sequence ID" value="KAK9686821.1"/>
    <property type="molecule type" value="Genomic_DNA"/>
</dbReference>
<dbReference type="Proteomes" id="UP001458880">
    <property type="component" value="Unassembled WGS sequence"/>
</dbReference>
<feature type="signal peptide" evidence="1">
    <location>
        <begin position="1"/>
        <end position="19"/>
    </location>
</feature>